<dbReference type="InterPro" id="IPR004429">
    <property type="entry name" value="Isopropylmalate_DH"/>
</dbReference>
<proteinExistence type="inferred from homology"/>
<dbReference type="Gene3D" id="3.40.718.10">
    <property type="entry name" value="Isopropylmalate Dehydrogenase"/>
    <property type="match status" value="2"/>
</dbReference>
<dbReference type="InterPro" id="IPR024084">
    <property type="entry name" value="IsoPropMal-DH-like_dom"/>
</dbReference>
<evidence type="ECO:0000256" key="1">
    <source>
        <dbReference type="ARBA" id="ARBA00001936"/>
    </source>
</evidence>
<dbReference type="GO" id="GO:0000287">
    <property type="term" value="F:magnesium ion binding"/>
    <property type="evidence" value="ECO:0007669"/>
    <property type="project" value="InterPro"/>
</dbReference>
<dbReference type="Pfam" id="PF00180">
    <property type="entry name" value="Iso_dh"/>
    <property type="match status" value="2"/>
</dbReference>
<evidence type="ECO:0000256" key="3">
    <source>
        <dbReference type="ARBA" id="ARBA00007769"/>
    </source>
</evidence>
<evidence type="ECO:0000256" key="11">
    <source>
        <dbReference type="ARBA" id="ARBA00023027"/>
    </source>
</evidence>
<dbReference type="SUPFAM" id="SSF53659">
    <property type="entry name" value="Isocitrate/Isopropylmalate dehydrogenase-like"/>
    <property type="match status" value="1"/>
</dbReference>
<evidence type="ECO:0000256" key="10">
    <source>
        <dbReference type="ARBA" id="ARBA00023002"/>
    </source>
</evidence>
<dbReference type="GO" id="GO:0009098">
    <property type="term" value="P:L-leucine biosynthetic process"/>
    <property type="evidence" value="ECO:0007669"/>
    <property type="project" value="UniProtKB-KW"/>
</dbReference>
<gene>
    <name evidence="14" type="ORF">Tci_871879</name>
</gene>
<dbReference type="PANTHER" id="PTHR42979">
    <property type="entry name" value="3-ISOPROPYLMALATE DEHYDROGENASE"/>
    <property type="match status" value="1"/>
</dbReference>
<dbReference type="SMART" id="SM01329">
    <property type="entry name" value="Iso_dh"/>
    <property type="match status" value="1"/>
</dbReference>
<dbReference type="GO" id="GO:0051287">
    <property type="term" value="F:NAD binding"/>
    <property type="evidence" value="ECO:0007669"/>
    <property type="project" value="InterPro"/>
</dbReference>
<comment type="subunit">
    <text evidence="4">Homodimer.</text>
</comment>
<evidence type="ECO:0000313" key="14">
    <source>
        <dbReference type="EMBL" id="GFC99909.1"/>
    </source>
</evidence>
<keyword evidence="11" id="KW-0520">NAD</keyword>
<name>A0A699SQR1_TANCI</name>
<sequence>MRKELGLFANIRPVTAYKALLKHSPLKSDRIEGTDLVIFRELTGGIYFGEKGRTADGSAYDNCTYSRPEIERIAHLAFQSAAGRRQHLTLVDKANVLETSRLWREVIITNPKQFDVMLTENMFGDIISDEASVIAGSMGLLPSASVGAEVAVFEPIHGSYPQAKGKGIANPLAAIL</sequence>
<evidence type="ECO:0000256" key="4">
    <source>
        <dbReference type="ARBA" id="ARBA00011738"/>
    </source>
</evidence>
<evidence type="ECO:0000256" key="12">
    <source>
        <dbReference type="ARBA" id="ARBA00023304"/>
    </source>
</evidence>
<feature type="non-terminal residue" evidence="14">
    <location>
        <position position="176"/>
    </location>
</feature>
<dbReference type="EMBL" id="BKCJ011181496">
    <property type="protein sequence ID" value="GFC99909.1"/>
    <property type="molecule type" value="Genomic_DNA"/>
</dbReference>
<dbReference type="GO" id="GO:0005829">
    <property type="term" value="C:cytosol"/>
    <property type="evidence" value="ECO:0007669"/>
    <property type="project" value="TreeGrafter"/>
</dbReference>
<dbReference type="PANTHER" id="PTHR42979:SF1">
    <property type="entry name" value="3-ISOPROPYLMALATE DEHYDROGENASE"/>
    <property type="match status" value="1"/>
</dbReference>
<reference evidence="14" key="1">
    <citation type="journal article" date="2019" name="Sci. Rep.">
        <title>Draft genome of Tanacetum cinerariifolium, the natural source of mosquito coil.</title>
        <authorList>
            <person name="Yamashiro T."/>
            <person name="Shiraishi A."/>
            <person name="Satake H."/>
            <person name="Nakayama K."/>
        </authorList>
    </citation>
    <scope>NUCLEOTIDE SEQUENCE</scope>
</reference>
<accession>A0A699SQR1</accession>
<comment type="cofactor">
    <cofactor evidence="2">
        <name>Mg(2+)</name>
        <dbReference type="ChEBI" id="CHEBI:18420"/>
    </cofactor>
</comment>
<comment type="similarity">
    <text evidence="3">Belongs to the isocitrate and isopropylmalate dehydrogenases family.</text>
</comment>
<keyword evidence="12" id="KW-0100">Branched-chain amino acid biosynthesis</keyword>
<dbReference type="GO" id="GO:0003862">
    <property type="term" value="F:3-isopropylmalate dehydrogenase activity"/>
    <property type="evidence" value="ECO:0007669"/>
    <property type="project" value="UniProtKB-EC"/>
</dbReference>
<comment type="caution">
    <text evidence="14">The sequence shown here is derived from an EMBL/GenBank/DDBJ whole genome shotgun (WGS) entry which is preliminary data.</text>
</comment>
<evidence type="ECO:0000259" key="13">
    <source>
        <dbReference type="SMART" id="SM01329"/>
    </source>
</evidence>
<keyword evidence="7" id="KW-0028">Amino-acid biosynthesis</keyword>
<dbReference type="PROSITE" id="PS00470">
    <property type="entry name" value="IDH_IMDH"/>
    <property type="match status" value="1"/>
</dbReference>
<organism evidence="14">
    <name type="scientific">Tanacetum cinerariifolium</name>
    <name type="common">Dalmatian daisy</name>
    <name type="synonym">Chrysanthemum cinerariifolium</name>
    <dbReference type="NCBI Taxonomy" id="118510"/>
    <lineage>
        <taxon>Eukaryota</taxon>
        <taxon>Viridiplantae</taxon>
        <taxon>Streptophyta</taxon>
        <taxon>Embryophyta</taxon>
        <taxon>Tracheophyta</taxon>
        <taxon>Spermatophyta</taxon>
        <taxon>Magnoliopsida</taxon>
        <taxon>eudicotyledons</taxon>
        <taxon>Gunneridae</taxon>
        <taxon>Pentapetalae</taxon>
        <taxon>asterids</taxon>
        <taxon>campanulids</taxon>
        <taxon>Asterales</taxon>
        <taxon>Asteraceae</taxon>
        <taxon>Asteroideae</taxon>
        <taxon>Anthemideae</taxon>
        <taxon>Anthemidinae</taxon>
        <taxon>Tanacetum</taxon>
    </lineage>
</organism>
<comment type="cofactor">
    <cofactor evidence="1">
        <name>Mn(2+)</name>
        <dbReference type="ChEBI" id="CHEBI:29035"/>
    </cofactor>
</comment>
<evidence type="ECO:0000256" key="8">
    <source>
        <dbReference type="ARBA" id="ARBA00022723"/>
    </source>
</evidence>
<evidence type="ECO:0000256" key="2">
    <source>
        <dbReference type="ARBA" id="ARBA00001946"/>
    </source>
</evidence>
<feature type="domain" description="Isopropylmalate dehydrogenase-like" evidence="13">
    <location>
        <begin position="1"/>
        <end position="176"/>
    </location>
</feature>
<evidence type="ECO:0000256" key="9">
    <source>
        <dbReference type="ARBA" id="ARBA00022842"/>
    </source>
</evidence>
<evidence type="ECO:0000256" key="7">
    <source>
        <dbReference type="ARBA" id="ARBA00022605"/>
    </source>
</evidence>
<protein>
    <recommendedName>
        <fullName evidence="5">3-isopropylmalate dehydrogenase</fullName>
        <ecNumber evidence="5">1.1.1.85</ecNumber>
    </recommendedName>
</protein>
<keyword evidence="8" id="KW-0479">Metal-binding</keyword>
<keyword evidence="9" id="KW-0460">Magnesium</keyword>
<keyword evidence="6" id="KW-0432">Leucine biosynthesis</keyword>
<dbReference type="AlphaFoldDB" id="A0A699SQR1"/>
<keyword evidence="10" id="KW-0560">Oxidoreductase</keyword>
<evidence type="ECO:0000256" key="6">
    <source>
        <dbReference type="ARBA" id="ARBA00022430"/>
    </source>
</evidence>
<evidence type="ECO:0000256" key="5">
    <source>
        <dbReference type="ARBA" id="ARBA00013101"/>
    </source>
</evidence>
<dbReference type="InterPro" id="IPR019818">
    <property type="entry name" value="IsoCit/isopropylmalate_DH_CS"/>
</dbReference>
<dbReference type="EC" id="1.1.1.85" evidence="5"/>